<dbReference type="InterPro" id="IPR000415">
    <property type="entry name" value="Nitroreductase-like"/>
</dbReference>
<evidence type="ECO:0000313" key="2">
    <source>
        <dbReference type="EMBL" id="CAB4638851.1"/>
    </source>
</evidence>
<dbReference type="GO" id="GO:0016491">
    <property type="term" value="F:oxidoreductase activity"/>
    <property type="evidence" value="ECO:0007669"/>
    <property type="project" value="InterPro"/>
</dbReference>
<organism evidence="2">
    <name type="scientific">freshwater metagenome</name>
    <dbReference type="NCBI Taxonomy" id="449393"/>
    <lineage>
        <taxon>unclassified sequences</taxon>
        <taxon>metagenomes</taxon>
        <taxon>ecological metagenomes</taxon>
    </lineage>
</organism>
<dbReference type="Gene3D" id="3.40.109.10">
    <property type="entry name" value="NADH Oxidase"/>
    <property type="match status" value="1"/>
</dbReference>
<dbReference type="InterPro" id="IPR029479">
    <property type="entry name" value="Nitroreductase"/>
</dbReference>
<gene>
    <name evidence="2" type="ORF">UFOPK2157_00436</name>
</gene>
<name>A0A6J6JN57_9ZZZZ</name>
<reference evidence="2" key="1">
    <citation type="submission" date="2020-05" db="EMBL/GenBank/DDBJ databases">
        <authorList>
            <person name="Chiriac C."/>
            <person name="Salcher M."/>
            <person name="Ghai R."/>
            <person name="Kavagutti S V."/>
        </authorList>
    </citation>
    <scope>NUCLEOTIDE SEQUENCE</scope>
</reference>
<proteinExistence type="predicted"/>
<accession>A0A6J6JN57</accession>
<dbReference type="Pfam" id="PF00881">
    <property type="entry name" value="Nitroreductase"/>
    <property type="match status" value="1"/>
</dbReference>
<feature type="domain" description="Nitroreductase" evidence="1">
    <location>
        <begin position="1"/>
        <end position="48"/>
    </location>
</feature>
<protein>
    <submittedName>
        <fullName evidence="2">Unannotated protein</fullName>
    </submittedName>
</protein>
<evidence type="ECO:0000259" key="1">
    <source>
        <dbReference type="Pfam" id="PF00881"/>
    </source>
</evidence>
<dbReference type="SUPFAM" id="SSF55469">
    <property type="entry name" value="FMN-dependent nitroreductase-like"/>
    <property type="match status" value="1"/>
</dbReference>
<dbReference type="AlphaFoldDB" id="A0A6J6JN57"/>
<sequence length="75" mass="8176">MSNLMLSAHSHGLGTCAQGAGAVWDDVVRKEFDISKDYRLLCGIAIGYPSDSVVNSFQAHRIDIDEMVVAPRDPQ</sequence>
<dbReference type="EMBL" id="CAEZVW010000009">
    <property type="protein sequence ID" value="CAB4638851.1"/>
    <property type="molecule type" value="Genomic_DNA"/>
</dbReference>